<dbReference type="Proteomes" id="UP000053405">
    <property type="component" value="Unassembled WGS sequence"/>
</dbReference>
<reference evidence="2 3" key="1">
    <citation type="submission" date="2012-12" db="EMBL/GenBank/DDBJ databases">
        <title>Whole genome shotgun sequence of Gordonia hirsuta NBRC 16056.</title>
        <authorList>
            <person name="Isaki-Nakamura S."/>
            <person name="Hosoyama A."/>
            <person name="Tsuchikane K."/>
            <person name="Katsumata H."/>
            <person name="Baba S."/>
            <person name="Yamazaki S."/>
            <person name="Fujita N."/>
        </authorList>
    </citation>
    <scope>NUCLEOTIDE SEQUENCE [LARGE SCALE GENOMIC DNA]</scope>
    <source>
        <strain evidence="2 3">NBRC 16056</strain>
    </source>
</reference>
<accession>L7L5R6</accession>
<dbReference type="EMBL" id="BANT01000004">
    <property type="protein sequence ID" value="GAC56289.1"/>
    <property type="molecule type" value="Genomic_DNA"/>
</dbReference>
<organism evidence="2 3">
    <name type="scientific">Gordonia hirsuta DSM 44140 = NBRC 16056</name>
    <dbReference type="NCBI Taxonomy" id="1121927"/>
    <lineage>
        <taxon>Bacteria</taxon>
        <taxon>Bacillati</taxon>
        <taxon>Actinomycetota</taxon>
        <taxon>Actinomycetes</taxon>
        <taxon>Mycobacteriales</taxon>
        <taxon>Gordoniaceae</taxon>
        <taxon>Gordonia</taxon>
    </lineage>
</organism>
<protein>
    <submittedName>
        <fullName evidence="2">Uncharacterized protein</fullName>
    </submittedName>
</protein>
<evidence type="ECO:0000313" key="2">
    <source>
        <dbReference type="EMBL" id="GAC56289.1"/>
    </source>
</evidence>
<gene>
    <name evidence="2" type="ORF">GOHSU_04_01580</name>
</gene>
<comment type="caution">
    <text evidence="2">The sequence shown here is derived from an EMBL/GenBank/DDBJ whole genome shotgun (WGS) entry which is preliminary data.</text>
</comment>
<dbReference type="STRING" id="1121927.GOHSU_04_01580"/>
<sequence length="248" mass="25138">MQAYGFLRRAPIRRLATGLIAATLLAATAGCGLLDQSSSSPAAIEIPGTDAPVTETSPASLPAPSPESSAPASRSYTVAEADSYRKVIGDAPRVGLGAFHIGATTATGERMDDVSGVHFSTPDRAIRCSTGNNGANALVCAGERIDGRKTPAPHSPDGCAWESHLAVLSGSGAAAGGCANLYPVLFRTHILEFGSALSAGSFSCLSDVSGLYCLDSGSAAGFALTRTGYQPIHADQQAADALLSKSGR</sequence>
<keyword evidence="3" id="KW-1185">Reference proteome</keyword>
<feature type="compositionally biased region" description="Low complexity" evidence="1">
    <location>
        <begin position="57"/>
        <end position="74"/>
    </location>
</feature>
<proteinExistence type="predicted"/>
<name>L7L5R6_9ACTN</name>
<evidence type="ECO:0000313" key="3">
    <source>
        <dbReference type="Proteomes" id="UP000053405"/>
    </source>
</evidence>
<evidence type="ECO:0000256" key="1">
    <source>
        <dbReference type="SAM" id="MobiDB-lite"/>
    </source>
</evidence>
<dbReference type="eggNOG" id="ENOG5033V83">
    <property type="taxonomic scope" value="Bacteria"/>
</dbReference>
<dbReference type="AlphaFoldDB" id="L7L5R6"/>
<feature type="region of interest" description="Disordered" evidence="1">
    <location>
        <begin position="42"/>
        <end position="74"/>
    </location>
</feature>